<sequence length="49" mass="5621">MLFWCKVEGKVKLWAVCMPRAYMEGVRRKGDSETLGFLNCFRPLGLLGL</sequence>
<reference evidence="1 2" key="1">
    <citation type="submission" date="2019-07" db="EMBL/GenBank/DDBJ databases">
        <title>WGS assembly of Gossypium mustelinum.</title>
        <authorList>
            <person name="Chen Z.J."/>
            <person name="Sreedasyam A."/>
            <person name="Ando A."/>
            <person name="Song Q."/>
            <person name="De L."/>
            <person name="Hulse-Kemp A."/>
            <person name="Ding M."/>
            <person name="Ye W."/>
            <person name="Kirkbride R."/>
            <person name="Jenkins J."/>
            <person name="Plott C."/>
            <person name="Lovell J."/>
            <person name="Lin Y.-M."/>
            <person name="Vaughn R."/>
            <person name="Liu B."/>
            <person name="Li W."/>
            <person name="Simpson S."/>
            <person name="Scheffler B."/>
            <person name="Saski C."/>
            <person name="Grover C."/>
            <person name="Hu G."/>
            <person name="Conover J."/>
            <person name="Carlson J."/>
            <person name="Shu S."/>
            <person name="Boston L."/>
            <person name="Williams M."/>
            <person name="Peterson D."/>
            <person name="Mcgee K."/>
            <person name="Jones D."/>
            <person name="Wendel J."/>
            <person name="Stelly D."/>
            <person name="Grimwood J."/>
            <person name="Schmutz J."/>
        </authorList>
    </citation>
    <scope>NUCLEOTIDE SEQUENCE [LARGE SCALE GENOMIC DNA]</scope>
    <source>
        <strain evidence="1">1408120.09</strain>
    </source>
</reference>
<protein>
    <submittedName>
        <fullName evidence="1">Uncharacterized protein</fullName>
    </submittedName>
</protein>
<keyword evidence="2" id="KW-1185">Reference proteome</keyword>
<accession>A0A5D3AHI3</accession>
<dbReference type="EMBL" id="CM017636">
    <property type="protein sequence ID" value="TYJ50312.1"/>
    <property type="molecule type" value="Genomic_DNA"/>
</dbReference>
<organism evidence="1 2">
    <name type="scientific">Gossypium mustelinum</name>
    <name type="common">Cotton</name>
    <name type="synonym">Gossypium caicoense</name>
    <dbReference type="NCBI Taxonomy" id="34275"/>
    <lineage>
        <taxon>Eukaryota</taxon>
        <taxon>Viridiplantae</taxon>
        <taxon>Streptophyta</taxon>
        <taxon>Embryophyta</taxon>
        <taxon>Tracheophyta</taxon>
        <taxon>Spermatophyta</taxon>
        <taxon>Magnoliopsida</taxon>
        <taxon>eudicotyledons</taxon>
        <taxon>Gunneridae</taxon>
        <taxon>Pentapetalae</taxon>
        <taxon>rosids</taxon>
        <taxon>malvids</taxon>
        <taxon>Malvales</taxon>
        <taxon>Malvaceae</taxon>
        <taxon>Malvoideae</taxon>
        <taxon>Gossypium</taxon>
    </lineage>
</organism>
<evidence type="ECO:0000313" key="2">
    <source>
        <dbReference type="Proteomes" id="UP000323597"/>
    </source>
</evidence>
<gene>
    <name evidence="1" type="ORF">E1A91_A01G197300v1</name>
</gene>
<name>A0A5D3AHI3_GOSMU</name>
<proteinExistence type="predicted"/>
<dbReference type="Proteomes" id="UP000323597">
    <property type="component" value="Chromosome A01"/>
</dbReference>
<evidence type="ECO:0000313" key="1">
    <source>
        <dbReference type="EMBL" id="TYJ50312.1"/>
    </source>
</evidence>
<dbReference type="AlphaFoldDB" id="A0A5D3AHI3"/>